<dbReference type="SMART" id="SM00267">
    <property type="entry name" value="GGDEF"/>
    <property type="match status" value="1"/>
</dbReference>
<dbReference type="InterPro" id="IPR000160">
    <property type="entry name" value="GGDEF_dom"/>
</dbReference>
<feature type="domain" description="EAL" evidence="3">
    <location>
        <begin position="455"/>
        <end position="723"/>
    </location>
</feature>
<feature type="domain" description="GGDEF" evidence="4">
    <location>
        <begin position="307"/>
        <end position="442"/>
    </location>
</feature>
<dbReference type="SUPFAM" id="SSF55785">
    <property type="entry name" value="PYP-like sensor domain (PAS domain)"/>
    <property type="match status" value="1"/>
</dbReference>
<dbReference type="Pfam" id="PF00563">
    <property type="entry name" value="EAL"/>
    <property type="match status" value="1"/>
</dbReference>
<dbReference type="InterPro" id="IPR013656">
    <property type="entry name" value="PAS_4"/>
</dbReference>
<dbReference type="RefSeq" id="WP_380137684.1">
    <property type="nucleotide sequence ID" value="NZ_JBHLUI010000008.1"/>
</dbReference>
<dbReference type="PROSITE" id="PS50883">
    <property type="entry name" value="EAL"/>
    <property type="match status" value="1"/>
</dbReference>
<dbReference type="CDD" id="cd01949">
    <property type="entry name" value="GGDEF"/>
    <property type="match status" value="1"/>
</dbReference>
<dbReference type="Gene3D" id="3.20.20.450">
    <property type="entry name" value="EAL domain"/>
    <property type="match status" value="1"/>
</dbReference>
<evidence type="ECO:0000259" key="4">
    <source>
        <dbReference type="PROSITE" id="PS50887"/>
    </source>
</evidence>
<dbReference type="NCBIfam" id="TIGR00254">
    <property type="entry name" value="GGDEF"/>
    <property type="match status" value="1"/>
</dbReference>
<dbReference type="InterPro" id="IPR000014">
    <property type="entry name" value="PAS"/>
</dbReference>
<dbReference type="PANTHER" id="PTHR44757:SF2">
    <property type="entry name" value="BIOFILM ARCHITECTURE MAINTENANCE PROTEIN MBAA"/>
    <property type="match status" value="1"/>
</dbReference>
<dbReference type="Gene3D" id="3.30.450.20">
    <property type="entry name" value="PAS domain"/>
    <property type="match status" value="1"/>
</dbReference>
<dbReference type="SMART" id="SM00091">
    <property type="entry name" value="PAS"/>
    <property type="match status" value="2"/>
</dbReference>
<dbReference type="InterPro" id="IPR052155">
    <property type="entry name" value="Biofilm_reg_signaling"/>
</dbReference>
<dbReference type="Gene3D" id="3.30.70.270">
    <property type="match status" value="1"/>
</dbReference>
<protein>
    <submittedName>
        <fullName evidence="5">Bifunctional diguanylate cyclase/phosphodiesterase</fullName>
    </submittedName>
</protein>
<dbReference type="Pfam" id="PF00990">
    <property type="entry name" value="GGDEF"/>
    <property type="match status" value="1"/>
</dbReference>
<dbReference type="PANTHER" id="PTHR44757">
    <property type="entry name" value="DIGUANYLATE CYCLASE DGCP"/>
    <property type="match status" value="1"/>
</dbReference>
<dbReference type="EMBL" id="JBHMDM010000007">
    <property type="protein sequence ID" value="MFB9377918.1"/>
    <property type="molecule type" value="Genomic_DNA"/>
</dbReference>
<organism evidence="5 6">
    <name type="scientific">Kineococcus gynurae</name>
    <dbReference type="NCBI Taxonomy" id="452979"/>
    <lineage>
        <taxon>Bacteria</taxon>
        <taxon>Bacillati</taxon>
        <taxon>Actinomycetota</taxon>
        <taxon>Actinomycetes</taxon>
        <taxon>Kineosporiales</taxon>
        <taxon>Kineosporiaceae</taxon>
        <taxon>Kineococcus</taxon>
    </lineage>
</organism>
<name>A0ABV5LV33_9ACTN</name>
<gene>
    <name evidence="5" type="ORF">ACFFVI_13180</name>
</gene>
<dbReference type="InterPro" id="IPR000700">
    <property type="entry name" value="PAS-assoc_C"/>
</dbReference>
<sequence length="741" mass="78556">MNEDGRDRHGDGVPSSVVDALLRAARVADDPLLVTTVAAHRPAAEARITWSNQAALDLLGPAAGEGAPLARLLPGLDLASLLHPERASRLTASAAGARGERVDTEIVASPGPVPPPLPSLRPAERSWVLRVLPTDEAQRVTGLRVSEERFATLAQGSPVATVVSDVGARLSHVNDAFLTLLGVTAEEVLGTRWLTHVADEDRAGVISAVTDALAGEPAEIEVRMQTRSGALRWTHLRLVPSRSPGHGAGFIATLEDITDRRAREHRLTYQARHDLLTGLPNRLALLERLTELLEVSGRAPGGRSEVAGAAVLLVDLDDFKIVNDGLGPDAGDEVLVELARRLQSCVRAGDLVARPGGDEFVLLCHGVPDLPAVEATVRRVLAAVQAPVDVDGVSLRLDAGVGVVRLATARGCAEEVVRDADIAAHEAKSPAPGRGARPGRWVVVDDEVRARAHHTLRLIADLRRALASATLDVHYQPIVRARDRGDRGDVVSVEALCRWQHPEFGSIDPQVFIQVAERSNLVPAVDGAVLRRALQDLAAWRAAHLRGELPRCPDHVAVNVSALSLVAPGFADAVRAAVAGAGLRPTDLCLEVTETTLAGDLSACRAVLEELRALGVRVAIDDFGTGYSSLAYLRGLPADHLKIDRAFVADLRGPGPDSTTARAVVAAVVALARALDLVVVAEGVETFEQERVLADLGCDLLQGFLYARPQSAAQLRSLLRGPEVLTATAGRGVVRPRTARP</sequence>
<dbReference type="CDD" id="cd01948">
    <property type="entry name" value="EAL"/>
    <property type="match status" value="1"/>
</dbReference>
<dbReference type="SMART" id="SM00052">
    <property type="entry name" value="EAL"/>
    <property type="match status" value="1"/>
</dbReference>
<dbReference type="InterPro" id="IPR001633">
    <property type="entry name" value="EAL_dom"/>
</dbReference>
<dbReference type="InterPro" id="IPR035919">
    <property type="entry name" value="EAL_sf"/>
</dbReference>
<proteinExistence type="predicted"/>
<accession>A0ABV5LV33</accession>
<dbReference type="Proteomes" id="UP001589748">
    <property type="component" value="Unassembled WGS sequence"/>
</dbReference>
<dbReference type="SMART" id="SM00086">
    <property type="entry name" value="PAC"/>
    <property type="match status" value="1"/>
</dbReference>
<evidence type="ECO:0000259" key="2">
    <source>
        <dbReference type="PROSITE" id="PS50113"/>
    </source>
</evidence>
<feature type="domain" description="PAC" evidence="2">
    <location>
        <begin position="218"/>
        <end position="269"/>
    </location>
</feature>
<dbReference type="InterPro" id="IPR043128">
    <property type="entry name" value="Rev_trsase/Diguanyl_cyclase"/>
</dbReference>
<dbReference type="InterPro" id="IPR029787">
    <property type="entry name" value="Nucleotide_cyclase"/>
</dbReference>
<dbReference type="NCBIfam" id="TIGR00229">
    <property type="entry name" value="sensory_box"/>
    <property type="match status" value="1"/>
</dbReference>
<dbReference type="SUPFAM" id="SSF141868">
    <property type="entry name" value="EAL domain-like"/>
    <property type="match status" value="1"/>
</dbReference>
<keyword evidence="6" id="KW-1185">Reference proteome</keyword>
<evidence type="ECO:0000313" key="5">
    <source>
        <dbReference type="EMBL" id="MFB9377918.1"/>
    </source>
</evidence>
<dbReference type="CDD" id="cd00130">
    <property type="entry name" value="PAS"/>
    <property type="match status" value="1"/>
</dbReference>
<dbReference type="InterPro" id="IPR001610">
    <property type="entry name" value="PAC"/>
</dbReference>
<evidence type="ECO:0000259" key="3">
    <source>
        <dbReference type="PROSITE" id="PS50883"/>
    </source>
</evidence>
<dbReference type="SUPFAM" id="SSF55073">
    <property type="entry name" value="Nucleotide cyclase"/>
    <property type="match status" value="1"/>
</dbReference>
<comment type="caution">
    <text evidence="5">The sequence shown here is derived from an EMBL/GenBank/DDBJ whole genome shotgun (WGS) entry which is preliminary data.</text>
</comment>
<reference evidence="5 6" key="1">
    <citation type="submission" date="2024-09" db="EMBL/GenBank/DDBJ databases">
        <authorList>
            <person name="Sun Q."/>
            <person name="Mori K."/>
        </authorList>
    </citation>
    <scope>NUCLEOTIDE SEQUENCE [LARGE SCALE GENOMIC DNA]</scope>
    <source>
        <strain evidence="5 6">TISTR 1856</strain>
    </source>
</reference>
<dbReference type="PROSITE" id="PS50112">
    <property type="entry name" value="PAS"/>
    <property type="match status" value="1"/>
</dbReference>
<dbReference type="InterPro" id="IPR035965">
    <property type="entry name" value="PAS-like_dom_sf"/>
</dbReference>
<evidence type="ECO:0000259" key="1">
    <source>
        <dbReference type="PROSITE" id="PS50112"/>
    </source>
</evidence>
<feature type="domain" description="PAS" evidence="1">
    <location>
        <begin position="146"/>
        <end position="216"/>
    </location>
</feature>
<dbReference type="PROSITE" id="PS50887">
    <property type="entry name" value="GGDEF"/>
    <property type="match status" value="1"/>
</dbReference>
<dbReference type="PROSITE" id="PS50113">
    <property type="entry name" value="PAC"/>
    <property type="match status" value="1"/>
</dbReference>
<dbReference type="Pfam" id="PF08448">
    <property type="entry name" value="PAS_4"/>
    <property type="match status" value="1"/>
</dbReference>
<evidence type="ECO:0000313" key="6">
    <source>
        <dbReference type="Proteomes" id="UP001589748"/>
    </source>
</evidence>